<proteinExistence type="predicted"/>
<dbReference type="Proteomes" id="UP001501645">
    <property type="component" value="Unassembled WGS sequence"/>
</dbReference>
<keyword evidence="1" id="KW-1133">Transmembrane helix</keyword>
<feature type="transmembrane region" description="Helical" evidence="1">
    <location>
        <begin position="6"/>
        <end position="23"/>
    </location>
</feature>
<feature type="transmembrane region" description="Helical" evidence="1">
    <location>
        <begin position="62"/>
        <end position="83"/>
    </location>
</feature>
<keyword evidence="3" id="KW-1185">Reference proteome</keyword>
<reference evidence="3" key="1">
    <citation type="journal article" date="2019" name="Int. J. Syst. Evol. Microbiol.">
        <title>The Global Catalogue of Microorganisms (GCM) 10K type strain sequencing project: providing services to taxonomists for standard genome sequencing and annotation.</title>
        <authorList>
            <consortium name="The Broad Institute Genomics Platform"/>
            <consortium name="The Broad Institute Genome Sequencing Center for Infectious Disease"/>
            <person name="Wu L."/>
            <person name="Ma J."/>
        </authorList>
    </citation>
    <scope>NUCLEOTIDE SEQUENCE [LARGE SCALE GENOMIC DNA]</scope>
    <source>
        <strain evidence="3">JCM 18537</strain>
    </source>
</reference>
<dbReference type="InterPro" id="IPR025962">
    <property type="entry name" value="SdpI/YhfL"/>
</dbReference>
<feature type="transmembrane region" description="Helical" evidence="1">
    <location>
        <begin position="89"/>
        <end position="110"/>
    </location>
</feature>
<sequence>MTSLVPGLFGFAIVGVVMALLIGPSRRGDLERNGRIGIRTRHTLASDAAWEAGHRAAVPGMIGTLACCGTAVLVGVVLLIAFGDRLSDLAALAVVLGGYGAVLLSAVPTVRAANRAARAAG</sequence>
<keyword evidence="1" id="KW-0812">Transmembrane</keyword>
<comment type="caution">
    <text evidence="2">The sequence shown here is derived from an EMBL/GenBank/DDBJ whole genome shotgun (WGS) entry which is preliminary data.</text>
</comment>
<evidence type="ECO:0000313" key="3">
    <source>
        <dbReference type="Proteomes" id="UP001501645"/>
    </source>
</evidence>
<dbReference type="RefSeq" id="WP_345440866.1">
    <property type="nucleotide sequence ID" value="NZ_BAABKO010000006.1"/>
</dbReference>
<protein>
    <recommendedName>
        <fullName evidence="4">SdpI family protein</fullName>
    </recommendedName>
</protein>
<keyword evidence="1" id="KW-0472">Membrane</keyword>
<evidence type="ECO:0008006" key="4">
    <source>
        <dbReference type="Google" id="ProtNLM"/>
    </source>
</evidence>
<gene>
    <name evidence="2" type="ORF">GCM10023351_29780</name>
</gene>
<organism evidence="2 3">
    <name type="scientific">Microbacterium gilvum</name>
    <dbReference type="NCBI Taxonomy" id="1336204"/>
    <lineage>
        <taxon>Bacteria</taxon>
        <taxon>Bacillati</taxon>
        <taxon>Actinomycetota</taxon>
        <taxon>Actinomycetes</taxon>
        <taxon>Micrococcales</taxon>
        <taxon>Microbacteriaceae</taxon>
        <taxon>Microbacterium</taxon>
    </lineage>
</organism>
<evidence type="ECO:0000256" key="1">
    <source>
        <dbReference type="SAM" id="Phobius"/>
    </source>
</evidence>
<dbReference type="Pfam" id="PF13630">
    <property type="entry name" value="SdpI"/>
    <property type="match status" value="1"/>
</dbReference>
<evidence type="ECO:0000313" key="2">
    <source>
        <dbReference type="EMBL" id="GAA4782512.1"/>
    </source>
</evidence>
<dbReference type="EMBL" id="BAABKO010000006">
    <property type="protein sequence ID" value="GAA4782512.1"/>
    <property type="molecule type" value="Genomic_DNA"/>
</dbReference>
<name>A0ABP9AJW5_9MICO</name>
<accession>A0ABP9AJW5</accession>